<feature type="region of interest" description="Disordered" evidence="1">
    <location>
        <begin position="95"/>
        <end position="117"/>
    </location>
</feature>
<feature type="transmembrane region" description="Helical" evidence="2">
    <location>
        <begin position="53"/>
        <end position="77"/>
    </location>
</feature>
<evidence type="ECO:0000256" key="1">
    <source>
        <dbReference type="SAM" id="MobiDB-lite"/>
    </source>
</evidence>
<feature type="compositionally biased region" description="Basic and acidic residues" evidence="1">
    <location>
        <begin position="108"/>
        <end position="117"/>
    </location>
</feature>
<keyword evidence="2" id="KW-1133">Transmembrane helix</keyword>
<evidence type="ECO:0000313" key="3">
    <source>
        <dbReference type="EMBL" id="CAG6461993.1"/>
    </source>
</evidence>
<keyword evidence="2" id="KW-0472">Membrane</keyword>
<keyword evidence="2" id="KW-0812">Transmembrane</keyword>
<evidence type="ECO:0000256" key="2">
    <source>
        <dbReference type="SAM" id="Phobius"/>
    </source>
</evidence>
<protein>
    <submittedName>
        <fullName evidence="3">(northern house mosquito) hypothetical protein</fullName>
    </submittedName>
</protein>
<proteinExistence type="predicted"/>
<dbReference type="AlphaFoldDB" id="A0A8D8AR26"/>
<reference evidence="3" key="1">
    <citation type="submission" date="2021-05" db="EMBL/GenBank/DDBJ databases">
        <authorList>
            <person name="Alioto T."/>
            <person name="Alioto T."/>
            <person name="Gomez Garrido J."/>
        </authorList>
    </citation>
    <scope>NUCLEOTIDE SEQUENCE</scope>
</reference>
<feature type="transmembrane region" description="Helical" evidence="2">
    <location>
        <begin position="12"/>
        <end position="41"/>
    </location>
</feature>
<dbReference type="EMBL" id="HBUE01044532">
    <property type="protein sequence ID" value="CAG6461993.1"/>
    <property type="molecule type" value="Transcribed_RNA"/>
</dbReference>
<sequence>MQSGNAEPEPPAPPISFCVCCIMASIIFFMSGTTVEFIWSLTSWSIRCGKLSIAGRLFSFASTHFFSSGMWMFFIWLSTTCCRLAAVGSFCLLDPGRPPLPNTPPDRSASDRHECDL</sequence>
<organism evidence="3">
    <name type="scientific">Culex pipiens</name>
    <name type="common">House mosquito</name>
    <dbReference type="NCBI Taxonomy" id="7175"/>
    <lineage>
        <taxon>Eukaryota</taxon>
        <taxon>Metazoa</taxon>
        <taxon>Ecdysozoa</taxon>
        <taxon>Arthropoda</taxon>
        <taxon>Hexapoda</taxon>
        <taxon>Insecta</taxon>
        <taxon>Pterygota</taxon>
        <taxon>Neoptera</taxon>
        <taxon>Endopterygota</taxon>
        <taxon>Diptera</taxon>
        <taxon>Nematocera</taxon>
        <taxon>Culicoidea</taxon>
        <taxon>Culicidae</taxon>
        <taxon>Culicinae</taxon>
        <taxon>Culicini</taxon>
        <taxon>Culex</taxon>
        <taxon>Culex</taxon>
    </lineage>
</organism>
<accession>A0A8D8AR26</accession>
<name>A0A8D8AR26_CULPI</name>